<feature type="domain" description="Peptidase C39-like" evidence="1">
    <location>
        <begin position="52"/>
        <end position="210"/>
    </location>
</feature>
<accession>A0A6L5YS18</accession>
<organism evidence="2 3">
    <name type="scientific">Roseburia porci</name>
    <dbReference type="NCBI Taxonomy" id="2605790"/>
    <lineage>
        <taxon>Bacteria</taxon>
        <taxon>Bacillati</taxon>
        <taxon>Bacillota</taxon>
        <taxon>Clostridia</taxon>
        <taxon>Lachnospirales</taxon>
        <taxon>Lachnospiraceae</taxon>
        <taxon>Roseburia</taxon>
    </lineage>
</organism>
<dbReference type="Pfam" id="PF13529">
    <property type="entry name" value="Peptidase_C39_2"/>
    <property type="match status" value="1"/>
</dbReference>
<reference evidence="2 3" key="1">
    <citation type="submission" date="2019-08" db="EMBL/GenBank/DDBJ databases">
        <title>In-depth cultivation of the pig gut microbiome towards novel bacterial diversity and tailored functional studies.</title>
        <authorList>
            <person name="Wylensek D."/>
            <person name="Hitch T.C.A."/>
            <person name="Clavel T."/>
        </authorList>
    </citation>
    <scope>NUCLEOTIDE SEQUENCE [LARGE SCALE GENOMIC DNA]</scope>
    <source>
        <strain evidence="2 3">MUC/MUC-530-WT-4D</strain>
    </source>
</reference>
<dbReference type="EMBL" id="VUNI01000008">
    <property type="protein sequence ID" value="MST74706.1"/>
    <property type="molecule type" value="Genomic_DNA"/>
</dbReference>
<dbReference type="Gene3D" id="3.90.70.10">
    <property type="entry name" value="Cysteine proteinases"/>
    <property type="match status" value="1"/>
</dbReference>
<keyword evidence="3" id="KW-1185">Reference proteome</keyword>
<dbReference type="AlphaFoldDB" id="A0A6L5YS18"/>
<gene>
    <name evidence="2" type="ORF">FYJ75_06575</name>
</gene>
<evidence type="ECO:0000313" key="3">
    <source>
        <dbReference type="Proteomes" id="UP000474024"/>
    </source>
</evidence>
<dbReference type="PANTHER" id="PTHR37806:SF1">
    <property type="entry name" value="PEPTIDASE C39-LIKE DOMAIN-CONTAINING PROTEIN"/>
    <property type="match status" value="1"/>
</dbReference>
<dbReference type="PANTHER" id="PTHR37806">
    <property type="entry name" value="LMO0724 PROTEIN"/>
    <property type="match status" value="1"/>
</dbReference>
<comment type="caution">
    <text evidence="2">The sequence shown here is derived from an EMBL/GenBank/DDBJ whole genome shotgun (WGS) entry which is preliminary data.</text>
</comment>
<proteinExistence type="predicted"/>
<evidence type="ECO:0000313" key="2">
    <source>
        <dbReference type="EMBL" id="MST74706.1"/>
    </source>
</evidence>
<name>A0A6L5YS18_9FIRM</name>
<evidence type="ECO:0000259" key="1">
    <source>
        <dbReference type="Pfam" id="PF13529"/>
    </source>
</evidence>
<protein>
    <submittedName>
        <fullName evidence="2">C39 family peptidase</fullName>
    </submittedName>
</protein>
<dbReference type="Proteomes" id="UP000474024">
    <property type="component" value="Unassembled WGS sequence"/>
</dbReference>
<dbReference type="RefSeq" id="WP_154429673.1">
    <property type="nucleotide sequence ID" value="NZ_VUNI01000008.1"/>
</dbReference>
<dbReference type="InterPro" id="IPR039564">
    <property type="entry name" value="Peptidase_C39-like"/>
</dbReference>
<sequence length="236" mass="26229">MRKQLLILLASVLVLLFVLKAGGMLPEIHIKREAAVKETDESMPLINNAQINTTPILQMPELPTGCESVALTMALNSYGFDLDKTAIASDWLIHNDENYVLGYAGDPFSENGAGIFPPGLCDTANDFLKSKGYPHKAYDVTGMEIEDLLEYIADGIPVVVWTTIDYSDPKYSDSEISYNGRTYRWYSNEHCVMLGGFDQGASSVTIYDPMQGKTTVDMEVFRDNYNKIGKYALIIV</sequence>